<dbReference type="AlphaFoldDB" id="A0A0E9W2Z1"/>
<organism evidence="1">
    <name type="scientific">Anguilla anguilla</name>
    <name type="common">European freshwater eel</name>
    <name type="synonym">Muraena anguilla</name>
    <dbReference type="NCBI Taxonomy" id="7936"/>
    <lineage>
        <taxon>Eukaryota</taxon>
        <taxon>Metazoa</taxon>
        <taxon>Chordata</taxon>
        <taxon>Craniata</taxon>
        <taxon>Vertebrata</taxon>
        <taxon>Euteleostomi</taxon>
        <taxon>Actinopterygii</taxon>
        <taxon>Neopterygii</taxon>
        <taxon>Teleostei</taxon>
        <taxon>Anguilliformes</taxon>
        <taxon>Anguillidae</taxon>
        <taxon>Anguilla</taxon>
    </lineage>
</organism>
<name>A0A0E9W2Z1_ANGAN</name>
<sequence>MKTETLFFLLTTVKEDNKLASICIFTADFPAIRCSAVFLRTGPCFFSPLLFLLLPHGLLGKKMLLKVDNACFPFLISQEWQCLKKRD</sequence>
<proteinExistence type="predicted"/>
<reference evidence="1" key="1">
    <citation type="submission" date="2014-11" db="EMBL/GenBank/DDBJ databases">
        <authorList>
            <person name="Amaro Gonzalez C."/>
        </authorList>
    </citation>
    <scope>NUCLEOTIDE SEQUENCE</scope>
</reference>
<protein>
    <submittedName>
        <fullName evidence="1">Uncharacterized protein</fullName>
    </submittedName>
</protein>
<evidence type="ECO:0000313" key="1">
    <source>
        <dbReference type="EMBL" id="JAH84724.1"/>
    </source>
</evidence>
<accession>A0A0E9W2Z1</accession>
<dbReference type="EMBL" id="GBXM01023853">
    <property type="protein sequence ID" value="JAH84724.1"/>
    <property type="molecule type" value="Transcribed_RNA"/>
</dbReference>
<reference evidence="1" key="2">
    <citation type="journal article" date="2015" name="Fish Shellfish Immunol.">
        <title>Early steps in the European eel (Anguilla anguilla)-Vibrio vulnificus interaction in the gills: Role of the RtxA13 toxin.</title>
        <authorList>
            <person name="Callol A."/>
            <person name="Pajuelo D."/>
            <person name="Ebbesson L."/>
            <person name="Teles M."/>
            <person name="MacKenzie S."/>
            <person name="Amaro C."/>
        </authorList>
    </citation>
    <scope>NUCLEOTIDE SEQUENCE</scope>
</reference>